<dbReference type="HOGENOM" id="CLU_017168_0_0_9"/>
<dbReference type="RefSeq" id="WP_039310709.1">
    <property type="nucleotide sequence ID" value="NZ_CP006905.1"/>
</dbReference>
<dbReference type="PANTHER" id="PTHR31290">
    <property type="entry name" value="UV-DAMAGE ENDONUCLEASE"/>
    <property type="match status" value="1"/>
</dbReference>
<dbReference type="GO" id="GO:0004519">
    <property type="term" value="F:endonuclease activity"/>
    <property type="evidence" value="ECO:0007669"/>
    <property type="project" value="UniProtKB-KW"/>
</dbReference>
<dbReference type="AlphaFoldDB" id="A0A0A7FWR5"/>
<evidence type="ECO:0000256" key="2">
    <source>
        <dbReference type="ARBA" id="ARBA00022759"/>
    </source>
</evidence>
<name>A0A0A7FWR5_9CLOT</name>
<dbReference type="Gene3D" id="3.20.20.150">
    <property type="entry name" value="Divalent-metal-dependent TIM barrel enzymes"/>
    <property type="match status" value="1"/>
</dbReference>
<evidence type="ECO:0000256" key="3">
    <source>
        <dbReference type="ARBA" id="ARBA00022763"/>
    </source>
</evidence>
<dbReference type="GO" id="GO:0009411">
    <property type="term" value="P:response to UV"/>
    <property type="evidence" value="ECO:0007669"/>
    <property type="project" value="InterPro"/>
</dbReference>
<gene>
    <name evidence="7" type="primary">uvdE</name>
    <name evidence="7" type="ORF">U729_107</name>
</gene>
<dbReference type="NCBIfam" id="TIGR00629">
    <property type="entry name" value="uvde"/>
    <property type="match status" value="1"/>
</dbReference>
<proteinExistence type="predicted"/>
<sequence>MNIGYACTPLKIHNKTTRTFTLKNYTEEKLIECIKFNLEDLYEILKYNAYNDIFMFRISSDIIPFGSHEINKLNWSNIFKDDLKKINDIITKNSIRISMHPGQYTVLNSKNLSTVEKSINDLEYHAKFLDSISNDKSNKIILHIGGAYDNKKDSINRFLNVYNSLSKNVKDRLVIENDEKNYSIEDLLYINEHVQIPIIYDNLHYLCYEGVDTDSFKILNSIKDTWKKRDGKIKVHYSQQAIDKRIGSHSNTIFINSFLNYLKSIKDFDIDIMLEVKDKDFSSTKIVNVLKELNNTLDESNKLSALKTYEFYLKERNLELYNEAEYILYENGMIEFYKFIDKCASINIDEALSLKALKEFYLCTEKFLSKSEITHLNKLFKNNDVYKAKEYIIKISRRNKLDDNLKNYFLHNI</sequence>
<dbReference type="OrthoDB" id="9782576at2"/>
<evidence type="ECO:0000313" key="7">
    <source>
        <dbReference type="EMBL" id="AIY83261.1"/>
    </source>
</evidence>
<accession>A0A0A7FWR5</accession>
<dbReference type="STRING" id="1561.NPD11_2873"/>
<dbReference type="InterPro" id="IPR004601">
    <property type="entry name" value="UvdE"/>
</dbReference>
<dbReference type="KEGG" id="cbv:U729_107"/>
<dbReference type="SUPFAM" id="SSF51658">
    <property type="entry name" value="Xylose isomerase-like"/>
    <property type="match status" value="1"/>
</dbReference>
<evidence type="ECO:0000256" key="5">
    <source>
        <dbReference type="ARBA" id="ARBA00022801"/>
    </source>
</evidence>
<keyword evidence="1" id="KW-0540">Nuclease</keyword>
<keyword evidence="5" id="KW-0378">Hydrolase</keyword>
<organism evidence="7 8">
    <name type="scientific">Clostridium baratii str. Sullivan</name>
    <dbReference type="NCBI Taxonomy" id="1415775"/>
    <lineage>
        <taxon>Bacteria</taxon>
        <taxon>Bacillati</taxon>
        <taxon>Bacillota</taxon>
        <taxon>Clostridia</taxon>
        <taxon>Eubacteriales</taxon>
        <taxon>Clostridiaceae</taxon>
        <taxon>Clostridium</taxon>
    </lineage>
</organism>
<protein>
    <submittedName>
        <fullName evidence="7">UV damage endonuclease UvdE</fullName>
    </submittedName>
</protein>
<keyword evidence="3" id="KW-0227">DNA damage</keyword>
<evidence type="ECO:0000313" key="8">
    <source>
        <dbReference type="Proteomes" id="UP000030635"/>
    </source>
</evidence>
<keyword evidence="8" id="KW-1185">Reference proteome</keyword>
<evidence type="ECO:0000256" key="1">
    <source>
        <dbReference type="ARBA" id="ARBA00022722"/>
    </source>
</evidence>
<evidence type="ECO:0000256" key="6">
    <source>
        <dbReference type="ARBA" id="ARBA00023204"/>
    </source>
</evidence>
<dbReference type="eggNOG" id="COG4294">
    <property type="taxonomic scope" value="Bacteria"/>
</dbReference>
<keyword evidence="6" id="KW-0234">DNA repair</keyword>
<dbReference type="Pfam" id="PF03851">
    <property type="entry name" value="UvdE"/>
    <property type="match status" value="1"/>
</dbReference>
<evidence type="ECO:0000256" key="4">
    <source>
        <dbReference type="ARBA" id="ARBA00022769"/>
    </source>
</evidence>
<dbReference type="Proteomes" id="UP000030635">
    <property type="component" value="Chromosome"/>
</dbReference>
<dbReference type="PANTHER" id="PTHR31290:SF5">
    <property type="entry name" value="UV-DAMAGE ENDONUCLEASE"/>
    <property type="match status" value="1"/>
</dbReference>
<dbReference type="GO" id="GO:0006289">
    <property type="term" value="P:nucleotide-excision repair"/>
    <property type="evidence" value="ECO:0007669"/>
    <property type="project" value="InterPro"/>
</dbReference>
<dbReference type="InterPro" id="IPR036237">
    <property type="entry name" value="Xyl_isomerase-like_sf"/>
</dbReference>
<keyword evidence="2 7" id="KW-0255">Endonuclease</keyword>
<dbReference type="EMBL" id="CP006905">
    <property type="protein sequence ID" value="AIY83261.1"/>
    <property type="molecule type" value="Genomic_DNA"/>
</dbReference>
<keyword evidence="4" id="KW-0228">DNA excision</keyword>
<reference evidence="7 8" key="1">
    <citation type="journal article" date="2015" name="Infect. Genet. Evol.">
        <title>Genomic sequences of six botulinum neurotoxin-producing strains representing three clostridial species illustrate the mobility and diversity of botulinum neurotoxin genes.</title>
        <authorList>
            <person name="Smith T.J."/>
            <person name="Hill K.K."/>
            <person name="Xie G."/>
            <person name="Foley B.T."/>
            <person name="Williamson C.H."/>
            <person name="Foster J.T."/>
            <person name="Johnson S.L."/>
            <person name="Chertkov O."/>
            <person name="Teshima H."/>
            <person name="Gibbons H.S."/>
            <person name="Johnsky L.A."/>
            <person name="Karavis M.A."/>
            <person name="Smith L.A."/>
        </authorList>
    </citation>
    <scope>NUCLEOTIDE SEQUENCE [LARGE SCALE GENOMIC DNA]</scope>
    <source>
        <strain evidence="7">Sullivan</strain>
    </source>
</reference>
<dbReference type="GO" id="GO:0016787">
    <property type="term" value="F:hydrolase activity"/>
    <property type="evidence" value="ECO:0007669"/>
    <property type="project" value="UniProtKB-KW"/>
</dbReference>